<keyword evidence="7" id="KW-0132">Cell division</keyword>
<evidence type="ECO:0000256" key="2">
    <source>
        <dbReference type="ARBA" id="ARBA00004123"/>
    </source>
</evidence>
<comment type="function">
    <text evidence="1">Required for recruitment of CENPA to centromeres and normal chromosome segregation during mitosis.</text>
</comment>
<dbReference type="Proteomes" id="UP000287033">
    <property type="component" value="Unassembled WGS sequence"/>
</dbReference>
<evidence type="ECO:0000256" key="12">
    <source>
        <dbReference type="ARBA" id="ARBA00023242"/>
    </source>
</evidence>
<evidence type="ECO:0000313" key="18">
    <source>
        <dbReference type="EMBL" id="GCC30466.1"/>
    </source>
</evidence>
<keyword evidence="9" id="KW-0498">Mitosis</keyword>
<gene>
    <name evidence="18" type="ORF">chiPu_0008917</name>
</gene>
<evidence type="ECO:0000256" key="7">
    <source>
        <dbReference type="ARBA" id="ARBA00022618"/>
    </source>
</evidence>
<keyword evidence="8" id="KW-0479">Metal-binding</keyword>
<dbReference type="PANTHER" id="PTHR16431">
    <property type="entry name" value="NEUROGENIC PROTEIN MASTERMIND"/>
    <property type="match status" value="1"/>
</dbReference>
<evidence type="ECO:0000256" key="5">
    <source>
        <dbReference type="ARBA" id="ARBA00022499"/>
    </source>
</evidence>
<evidence type="ECO:0000256" key="1">
    <source>
        <dbReference type="ARBA" id="ARBA00003694"/>
    </source>
</evidence>
<comment type="subunit">
    <text evidence="16">Homodimer, and heterodimer with OIP5/MIS18B. Identified in a complex containing MIS18A, OIP5/MIS18B, MIS18BP1, RBBP7 and RBBP4.</text>
</comment>
<dbReference type="Pfam" id="PF03226">
    <property type="entry name" value="Yippee-Mis18"/>
    <property type="match status" value="1"/>
</dbReference>
<dbReference type="STRING" id="137246.A0A401SJ70"/>
<keyword evidence="6" id="KW-0597">Phosphoprotein</keyword>
<dbReference type="PROSITE" id="PS51793">
    <property type="entry name" value="MIS18"/>
    <property type="match status" value="1"/>
</dbReference>
<dbReference type="OrthoDB" id="74210at2759"/>
<dbReference type="EMBL" id="BEZZ01000304">
    <property type="protein sequence ID" value="GCC30466.1"/>
    <property type="molecule type" value="Genomic_DNA"/>
</dbReference>
<comment type="subcellular location">
    <subcellularLocation>
        <location evidence="3">Chromosome</location>
        <location evidence="3">Centromere</location>
    </subcellularLocation>
    <subcellularLocation>
        <location evidence="2">Nucleus</location>
    </subcellularLocation>
</comment>
<keyword evidence="13" id="KW-0131">Cell cycle</keyword>
<organism evidence="18 19">
    <name type="scientific">Chiloscyllium punctatum</name>
    <name type="common">Brownbanded bambooshark</name>
    <name type="synonym">Hemiscyllium punctatum</name>
    <dbReference type="NCBI Taxonomy" id="137246"/>
    <lineage>
        <taxon>Eukaryota</taxon>
        <taxon>Metazoa</taxon>
        <taxon>Chordata</taxon>
        <taxon>Craniata</taxon>
        <taxon>Vertebrata</taxon>
        <taxon>Chondrichthyes</taxon>
        <taxon>Elasmobranchii</taxon>
        <taxon>Galeomorphii</taxon>
        <taxon>Galeoidea</taxon>
        <taxon>Orectolobiformes</taxon>
        <taxon>Hemiscylliidae</taxon>
        <taxon>Chiloscyllium</taxon>
    </lineage>
</organism>
<sequence length="181" mass="20045">MAGVTVDLVTDDEADHRDSGTFISGDLPVVFLCSQCRLPVGDSLAWVGANPKEDMIYLSSVTKNIKVDKEQKVDTADESGCIYVLLSCSGCSLLLGRMYHCTPVHLDYKRNVYCLSVAYIESYVLGSTMKAEFVDEKKKPVVLETQVEVLEELTKSQTVLNLMLARLAAVEEKIESLQNKE</sequence>
<dbReference type="AlphaFoldDB" id="A0A401SJ70"/>
<protein>
    <recommendedName>
        <fullName evidence="15">Protein Mis18-alpha</fullName>
    </recommendedName>
</protein>
<evidence type="ECO:0000256" key="8">
    <source>
        <dbReference type="ARBA" id="ARBA00022723"/>
    </source>
</evidence>
<dbReference type="InterPro" id="IPR034752">
    <property type="entry name" value="Mis18"/>
</dbReference>
<reference evidence="18 19" key="1">
    <citation type="journal article" date="2018" name="Nat. Ecol. Evol.">
        <title>Shark genomes provide insights into elasmobranch evolution and the origin of vertebrates.</title>
        <authorList>
            <person name="Hara Y"/>
            <person name="Yamaguchi K"/>
            <person name="Onimaru K"/>
            <person name="Kadota M"/>
            <person name="Koyanagi M"/>
            <person name="Keeley SD"/>
            <person name="Tatsumi K"/>
            <person name="Tanaka K"/>
            <person name="Motone F"/>
            <person name="Kageyama Y"/>
            <person name="Nozu R"/>
            <person name="Adachi N"/>
            <person name="Nishimura O"/>
            <person name="Nakagawa R"/>
            <person name="Tanegashima C"/>
            <person name="Kiyatake I"/>
            <person name="Matsumoto R"/>
            <person name="Murakumo K"/>
            <person name="Nishida K"/>
            <person name="Terakita A"/>
            <person name="Kuratani S"/>
            <person name="Sato K"/>
            <person name="Hyodo S Kuraku.S."/>
        </authorList>
    </citation>
    <scope>NUCLEOTIDE SEQUENCE [LARGE SCALE GENOMIC DNA]</scope>
</reference>
<evidence type="ECO:0000256" key="11">
    <source>
        <dbReference type="ARBA" id="ARBA00022843"/>
    </source>
</evidence>
<evidence type="ECO:0000259" key="17">
    <source>
        <dbReference type="PROSITE" id="PS51793"/>
    </source>
</evidence>
<accession>A0A401SJ70</accession>
<keyword evidence="12" id="KW-0539">Nucleus</keyword>
<keyword evidence="10" id="KW-0862">Zinc</keyword>
<evidence type="ECO:0000256" key="3">
    <source>
        <dbReference type="ARBA" id="ARBA00004584"/>
    </source>
</evidence>
<keyword evidence="14" id="KW-0137">Centromere</keyword>
<dbReference type="GO" id="GO:0000785">
    <property type="term" value="C:chromatin"/>
    <property type="evidence" value="ECO:0007669"/>
    <property type="project" value="TreeGrafter"/>
</dbReference>
<name>A0A401SJ70_CHIPU</name>
<keyword evidence="19" id="KW-1185">Reference proteome</keyword>
<dbReference type="GO" id="GO:0046872">
    <property type="term" value="F:metal ion binding"/>
    <property type="evidence" value="ECO:0007669"/>
    <property type="project" value="UniProtKB-KW"/>
</dbReference>
<feature type="domain" description="Mis18" evidence="17">
    <location>
        <begin position="28"/>
        <end position="125"/>
    </location>
</feature>
<proteinExistence type="predicted"/>
<evidence type="ECO:0000313" key="19">
    <source>
        <dbReference type="Proteomes" id="UP000287033"/>
    </source>
</evidence>
<evidence type="ECO:0000256" key="13">
    <source>
        <dbReference type="ARBA" id="ARBA00023306"/>
    </source>
</evidence>
<dbReference type="GO" id="GO:0034080">
    <property type="term" value="P:CENP-A containing chromatin assembly"/>
    <property type="evidence" value="ECO:0007669"/>
    <property type="project" value="TreeGrafter"/>
</dbReference>
<keyword evidence="5" id="KW-1017">Isopeptide bond</keyword>
<dbReference type="GO" id="GO:0005634">
    <property type="term" value="C:nucleus"/>
    <property type="evidence" value="ECO:0007669"/>
    <property type="project" value="UniProtKB-SubCell"/>
</dbReference>
<dbReference type="OMA" id="DSMSWEG"/>
<keyword evidence="11" id="KW-0832">Ubl conjugation</keyword>
<evidence type="ECO:0000256" key="15">
    <source>
        <dbReference type="ARBA" id="ARBA00039650"/>
    </source>
</evidence>
<evidence type="ECO:0000256" key="10">
    <source>
        <dbReference type="ARBA" id="ARBA00022833"/>
    </source>
</evidence>
<dbReference type="GO" id="GO:0051301">
    <property type="term" value="P:cell division"/>
    <property type="evidence" value="ECO:0007669"/>
    <property type="project" value="UniProtKB-KW"/>
</dbReference>
<dbReference type="GO" id="GO:0000775">
    <property type="term" value="C:chromosome, centromeric region"/>
    <property type="evidence" value="ECO:0007669"/>
    <property type="project" value="UniProtKB-SubCell"/>
</dbReference>
<comment type="caution">
    <text evidence="18">The sequence shown here is derived from an EMBL/GenBank/DDBJ whole genome shotgun (WGS) entry which is preliminary data.</text>
</comment>
<dbReference type="PANTHER" id="PTHR16431:SF2">
    <property type="entry name" value="PROTEIN MIS18-ALPHA"/>
    <property type="match status" value="1"/>
</dbReference>
<evidence type="ECO:0000256" key="6">
    <source>
        <dbReference type="ARBA" id="ARBA00022553"/>
    </source>
</evidence>
<evidence type="ECO:0000256" key="16">
    <source>
        <dbReference type="ARBA" id="ARBA00046705"/>
    </source>
</evidence>
<keyword evidence="4" id="KW-0158">Chromosome</keyword>
<evidence type="ECO:0000256" key="14">
    <source>
        <dbReference type="ARBA" id="ARBA00023328"/>
    </source>
</evidence>
<dbReference type="InterPro" id="IPR004910">
    <property type="entry name" value="Yippee/Mis18/Cereblon"/>
</dbReference>
<evidence type="ECO:0000256" key="4">
    <source>
        <dbReference type="ARBA" id="ARBA00022454"/>
    </source>
</evidence>
<evidence type="ECO:0000256" key="9">
    <source>
        <dbReference type="ARBA" id="ARBA00022776"/>
    </source>
</evidence>
<dbReference type="GO" id="GO:0007059">
    <property type="term" value="P:chromosome segregation"/>
    <property type="evidence" value="ECO:0007669"/>
    <property type="project" value="TreeGrafter"/>
</dbReference>